<evidence type="ECO:0000313" key="2">
    <source>
        <dbReference type="Proteomes" id="UP000276133"/>
    </source>
</evidence>
<dbReference type="Proteomes" id="UP000276133">
    <property type="component" value="Unassembled WGS sequence"/>
</dbReference>
<accession>A0A3M7P8Y3</accession>
<reference evidence="1 2" key="1">
    <citation type="journal article" date="2018" name="Sci. Rep.">
        <title>Genomic signatures of local adaptation to the degree of environmental predictability in rotifers.</title>
        <authorList>
            <person name="Franch-Gras L."/>
            <person name="Hahn C."/>
            <person name="Garcia-Roger E.M."/>
            <person name="Carmona M.J."/>
            <person name="Serra M."/>
            <person name="Gomez A."/>
        </authorList>
    </citation>
    <scope>NUCLEOTIDE SEQUENCE [LARGE SCALE GENOMIC DNA]</scope>
    <source>
        <strain evidence="1">HYR1</strain>
    </source>
</reference>
<keyword evidence="2" id="KW-1185">Reference proteome</keyword>
<evidence type="ECO:0000313" key="1">
    <source>
        <dbReference type="EMBL" id="RMZ95439.1"/>
    </source>
</evidence>
<sequence>MSEPFLISELRPNLKGLFPFVSIQQKKKASFFLLSIFQHSLQIKIFHFLLIETKVLRLLDSNLWFTQSLISENIVGWFRHSLKSQHASLNKINSFS</sequence>
<name>A0A3M7P8Y3_BRAPC</name>
<proteinExistence type="predicted"/>
<organism evidence="1 2">
    <name type="scientific">Brachionus plicatilis</name>
    <name type="common">Marine rotifer</name>
    <name type="synonym">Brachionus muelleri</name>
    <dbReference type="NCBI Taxonomy" id="10195"/>
    <lineage>
        <taxon>Eukaryota</taxon>
        <taxon>Metazoa</taxon>
        <taxon>Spiralia</taxon>
        <taxon>Gnathifera</taxon>
        <taxon>Rotifera</taxon>
        <taxon>Eurotatoria</taxon>
        <taxon>Monogononta</taxon>
        <taxon>Pseudotrocha</taxon>
        <taxon>Ploima</taxon>
        <taxon>Brachionidae</taxon>
        <taxon>Brachionus</taxon>
    </lineage>
</organism>
<gene>
    <name evidence="1" type="ORF">BpHYR1_031364</name>
</gene>
<protein>
    <submittedName>
        <fullName evidence="1">Uncharacterized protein</fullName>
    </submittedName>
</protein>
<comment type="caution">
    <text evidence="1">The sequence shown here is derived from an EMBL/GenBank/DDBJ whole genome shotgun (WGS) entry which is preliminary data.</text>
</comment>
<dbReference type="AlphaFoldDB" id="A0A3M7P8Y3"/>
<dbReference type="EMBL" id="REGN01012432">
    <property type="protein sequence ID" value="RMZ95439.1"/>
    <property type="molecule type" value="Genomic_DNA"/>
</dbReference>